<feature type="domain" description="ABC transporter" evidence="11">
    <location>
        <begin position="1339"/>
        <end position="1571"/>
    </location>
</feature>
<keyword evidence="8 10" id="KW-1133">Transmembrane helix</keyword>
<feature type="transmembrane region" description="Helical" evidence="10">
    <location>
        <begin position="1177"/>
        <end position="1199"/>
    </location>
</feature>
<dbReference type="GO" id="GO:0005524">
    <property type="term" value="F:ATP binding"/>
    <property type="evidence" value="ECO:0007669"/>
    <property type="project" value="UniProtKB-KW"/>
</dbReference>
<comment type="subcellular location">
    <subcellularLocation>
        <location evidence="1">Membrane</location>
        <topology evidence="1">Multi-pass membrane protein</topology>
    </subcellularLocation>
</comment>
<feature type="transmembrane region" description="Helical" evidence="10">
    <location>
        <begin position="250"/>
        <end position="274"/>
    </location>
</feature>
<feature type="transmembrane region" description="Helical" evidence="10">
    <location>
        <begin position="1206"/>
        <end position="1233"/>
    </location>
</feature>
<feature type="transmembrane region" description="Helical" evidence="10">
    <location>
        <begin position="294"/>
        <end position="322"/>
    </location>
</feature>
<organism evidence="12 13">
    <name type="scientific">Brachionus calyciflorus</name>
    <dbReference type="NCBI Taxonomy" id="104777"/>
    <lineage>
        <taxon>Eukaryota</taxon>
        <taxon>Metazoa</taxon>
        <taxon>Spiralia</taxon>
        <taxon>Gnathifera</taxon>
        <taxon>Rotifera</taxon>
        <taxon>Eurotatoria</taxon>
        <taxon>Monogononta</taxon>
        <taxon>Pseudotrocha</taxon>
        <taxon>Ploima</taxon>
        <taxon>Brachionidae</taxon>
        <taxon>Brachionus</taxon>
    </lineage>
</organism>
<feature type="transmembrane region" description="Helical" evidence="10">
    <location>
        <begin position="1089"/>
        <end position="1110"/>
    </location>
</feature>
<keyword evidence="5" id="KW-0677">Repeat</keyword>
<keyword evidence="3" id="KW-0813">Transport</keyword>
<feature type="domain" description="ABC transporter" evidence="11">
    <location>
        <begin position="521"/>
        <end position="754"/>
    </location>
</feature>
<evidence type="ECO:0000256" key="1">
    <source>
        <dbReference type="ARBA" id="ARBA00004141"/>
    </source>
</evidence>
<dbReference type="PROSITE" id="PS50893">
    <property type="entry name" value="ABC_TRANSPORTER_2"/>
    <property type="match status" value="2"/>
</dbReference>
<feature type="transmembrane region" description="Helical" evidence="10">
    <location>
        <begin position="342"/>
        <end position="364"/>
    </location>
</feature>
<proteinExistence type="inferred from homology"/>
<dbReference type="GO" id="GO:0016020">
    <property type="term" value="C:membrane"/>
    <property type="evidence" value="ECO:0007669"/>
    <property type="project" value="UniProtKB-SubCell"/>
</dbReference>
<keyword evidence="9 10" id="KW-0472">Membrane</keyword>
<evidence type="ECO:0000256" key="6">
    <source>
        <dbReference type="ARBA" id="ARBA00022741"/>
    </source>
</evidence>
<comment type="caution">
    <text evidence="12">The sequence shown here is derived from an EMBL/GenBank/DDBJ whole genome shotgun (WGS) entry which is preliminary data.</text>
</comment>
<dbReference type="SUPFAM" id="SSF52540">
    <property type="entry name" value="P-loop containing nucleoside triphosphate hydrolases"/>
    <property type="match status" value="2"/>
</dbReference>
<dbReference type="GO" id="GO:0140359">
    <property type="term" value="F:ABC-type transporter activity"/>
    <property type="evidence" value="ECO:0007669"/>
    <property type="project" value="InterPro"/>
</dbReference>
<keyword evidence="7" id="KW-0067">ATP-binding</keyword>
<dbReference type="PANTHER" id="PTHR19229">
    <property type="entry name" value="ATP-BINDING CASSETTE TRANSPORTER SUBFAMILY A ABCA"/>
    <property type="match status" value="1"/>
</dbReference>
<feature type="transmembrane region" description="Helical" evidence="10">
    <location>
        <begin position="396"/>
        <end position="419"/>
    </location>
</feature>
<dbReference type="InterPro" id="IPR026082">
    <property type="entry name" value="ABCA"/>
</dbReference>
<dbReference type="InterPro" id="IPR027417">
    <property type="entry name" value="P-loop_NTPase"/>
</dbReference>
<evidence type="ECO:0000313" key="12">
    <source>
        <dbReference type="EMBL" id="CAF0946948.1"/>
    </source>
</evidence>
<dbReference type="SMART" id="SM00382">
    <property type="entry name" value="AAA"/>
    <property type="match status" value="2"/>
</dbReference>
<feature type="transmembrane region" description="Helical" evidence="10">
    <location>
        <begin position="440"/>
        <end position="463"/>
    </location>
</feature>
<feature type="transmembrane region" description="Helical" evidence="10">
    <location>
        <begin position="41"/>
        <end position="61"/>
    </location>
</feature>
<gene>
    <name evidence="12" type="ORF">OXX778_LOCUS13736</name>
</gene>
<evidence type="ECO:0000256" key="3">
    <source>
        <dbReference type="ARBA" id="ARBA00022448"/>
    </source>
</evidence>
<dbReference type="Pfam" id="PF12698">
    <property type="entry name" value="ABC2_membrane_3"/>
    <property type="match status" value="2"/>
</dbReference>
<evidence type="ECO:0000256" key="2">
    <source>
        <dbReference type="ARBA" id="ARBA00008869"/>
    </source>
</evidence>
<evidence type="ECO:0000313" key="13">
    <source>
        <dbReference type="Proteomes" id="UP000663879"/>
    </source>
</evidence>
<feature type="transmembrane region" description="Helical" evidence="10">
    <location>
        <begin position="1131"/>
        <end position="1157"/>
    </location>
</feature>
<dbReference type="Pfam" id="PF00005">
    <property type="entry name" value="ABC_tran"/>
    <property type="match status" value="2"/>
</dbReference>
<protein>
    <recommendedName>
        <fullName evidence="11">ABC transporter domain-containing protein</fullName>
    </recommendedName>
</protein>
<dbReference type="CDD" id="cd03263">
    <property type="entry name" value="ABC_subfamily_A"/>
    <property type="match status" value="2"/>
</dbReference>
<dbReference type="InterPro" id="IPR003593">
    <property type="entry name" value="AAA+_ATPase"/>
</dbReference>
<dbReference type="PROSITE" id="PS00211">
    <property type="entry name" value="ABC_TRANSPORTER_1"/>
    <property type="match status" value="1"/>
</dbReference>
<feature type="transmembrane region" description="Helical" evidence="10">
    <location>
        <begin position="1283"/>
        <end position="1304"/>
    </location>
</feature>
<feature type="transmembrane region" description="Helical" evidence="10">
    <location>
        <begin position="371"/>
        <end position="390"/>
    </location>
</feature>
<evidence type="ECO:0000256" key="8">
    <source>
        <dbReference type="ARBA" id="ARBA00022989"/>
    </source>
</evidence>
<reference evidence="12" key="1">
    <citation type="submission" date="2021-02" db="EMBL/GenBank/DDBJ databases">
        <authorList>
            <person name="Nowell W R."/>
        </authorList>
    </citation>
    <scope>NUCLEOTIDE SEQUENCE</scope>
    <source>
        <strain evidence="12">Ploen Becks lab</strain>
    </source>
</reference>
<dbReference type="PANTHER" id="PTHR19229:SF241">
    <property type="entry name" value="ABC TRANSPORTER DOMAIN-CONTAINING PROTEIN"/>
    <property type="match status" value="1"/>
</dbReference>
<comment type="similarity">
    <text evidence="2">Belongs to the ABC transporter superfamily. ABCA family.</text>
</comment>
<evidence type="ECO:0000256" key="10">
    <source>
        <dbReference type="SAM" id="Phobius"/>
    </source>
</evidence>
<evidence type="ECO:0000256" key="4">
    <source>
        <dbReference type="ARBA" id="ARBA00022692"/>
    </source>
</evidence>
<feature type="transmembrane region" description="Helical" evidence="10">
    <location>
        <begin position="469"/>
        <end position="487"/>
    </location>
</feature>
<keyword evidence="13" id="KW-1185">Reference proteome</keyword>
<evidence type="ECO:0000256" key="9">
    <source>
        <dbReference type="ARBA" id="ARBA00023136"/>
    </source>
</evidence>
<name>A0A814D0U2_9BILA</name>
<dbReference type="InterPro" id="IPR013525">
    <property type="entry name" value="ABC2_TM"/>
</dbReference>
<dbReference type="EMBL" id="CAJNOC010002695">
    <property type="protein sequence ID" value="CAF0946948.1"/>
    <property type="molecule type" value="Genomic_DNA"/>
</dbReference>
<dbReference type="GO" id="GO:0016887">
    <property type="term" value="F:ATP hydrolysis activity"/>
    <property type="evidence" value="ECO:0007669"/>
    <property type="project" value="InterPro"/>
</dbReference>
<dbReference type="GO" id="GO:0005319">
    <property type="term" value="F:lipid transporter activity"/>
    <property type="evidence" value="ECO:0007669"/>
    <property type="project" value="TreeGrafter"/>
</dbReference>
<evidence type="ECO:0000256" key="7">
    <source>
        <dbReference type="ARBA" id="ARBA00022840"/>
    </source>
</evidence>
<dbReference type="Proteomes" id="UP000663879">
    <property type="component" value="Unassembled WGS sequence"/>
</dbReference>
<keyword evidence="6" id="KW-0547">Nucleotide-binding</keyword>
<dbReference type="FunFam" id="3.40.50.300:FF:000335">
    <property type="entry name" value="ATP binding cassette subfamily A member 5"/>
    <property type="match status" value="1"/>
</dbReference>
<dbReference type="FunFam" id="3.40.50.300:FF:000298">
    <property type="entry name" value="ATP-binding cassette sub-family A member 12"/>
    <property type="match status" value="1"/>
</dbReference>
<evidence type="ECO:0000259" key="11">
    <source>
        <dbReference type="PROSITE" id="PS50893"/>
    </source>
</evidence>
<dbReference type="InterPro" id="IPR017871">
    <property type="entry name" value="ABC_transporter-like_CS"/>
</dbReference>
<dbReference type="InterPro" id="IPR003439">
    <property type="entry name" value="ABC_transporter-like_ATP-bd"/>
</dbReference>
<feature type="transmembrane region" description="Helical" evidence="10">
    <location>
        <begin position="1253"/>
        <end position="1271"/>
    </location>
</feature>
<dbReference type="OrthoDB" id="10255969at2759"/>
<dbReference type="Gene3D" id="3.40.50.300">
    <property type="entry name" value="P-loop containing nucleotide triphosphate hydrolases"/>
    <property type="match status" value="2"/>
</dbReference>
<sequence>MKFKNFFNRFPIHGLTSTFKQFIILSWKNLLIIKRKPLETLFEILMSLFFISLILVLRNYVEILFYQSTSNSAYSVIDFFYKTASQDLVLFYPNTPIIKNIVNRAFRIIKSQKYWLSLSIQGTNESEAIDLDFYSANRLLAYISFPADYGSYLPDNVVYTITTREQTDFIYNVGQYFYAKKEYMFSKSPEQLCHDNKYFRLYNSFNSIKHAIDLSLIQEMTSIPMNDAKKIKIQQLGCPSYYSDELKSSFGFLIPLIIQIAFMFTLINNIGHIVREKHTKMTEYLKIVGIKGHVYWFSCFLRSFIIYIILSLLVSYFCFFEISPKRDDPRLATKVLLKHTSFSVVIISMIIYSLHTSIFTLFMSQFFIKPLIAKIVVLLMWLITSVNFYNDLNTMWIKYLICVFPNVGLTFIFQIIFQFERSEKRKDLSNLFSSLFDDGFNLGLVFISMLSWSLFLIPLMWYLNKILPSKFGIPMPFYFLFMPNYWLSKIKYKRMVETYSKNIQVSNNFFEKDPNNLKLTVNLQNISKEFRNGLKKKKAVNNLSIKFFENQIISLLGHNGAGKTTSIFMLCGIYPPSSGQAIIFDHNLRTSLSKIRKIIGFCPQSSILYDDLTVYEHFYLIAAIKGHSKEDLENEIQKTASSLNLNEQLTKKSKNLSGGMKRRLNIGMALIGGSKIVILDEPSSGVDPKNRRQLWNILQKLKLNRTIIISTHYMQEADFLSDRIAILNQGEVKCCGSPKFLKSNFCKGYKLNIKKSSDFNEIVFKNIIEVFDENYEIETNNLNEICVYLRTNSTENIRSFLENIENNKFYIGFDSYSISSPTIEEVFLKMGKLKNEKLKNGFKTSEKNRMLIENQDLAKVFSYEINKSTGRELFSQQLKALLIKRFRILIHRYFLAIIMFLFPIIIQTLSTILIPSKTNLVNKYDENLRYAGRLKLNVENYGDFRIVYHIANSSYSDIPLRSMLNKFYSNQNRPNIQLMETKHENISKFLHNEQKTNLKYLINDFYMALSLNITNSEKFQAILYYSTLAFHSSATALNEISNLILTFLTNDITKSITTFNAPLLSNNSLYNGNDLFEFLGCLDILPVSVLNIIISLLVSYMISINVISVARERISGSKQLQLLSGTNFLTYWLSNYLFDLILFGLINTCILVCLKLVDVIRGDVLNESNALVSDSNFFYLSLLLFFSAFSCCTLSYIWSFFFKSEIIGFITMFIILGVGIFLDTLFTFLQLFISMDPFDKSKIFFNFLGTVKSIFLFMLPSVTVLSTSYSLDEGGLSFSQPGIASLLIIFMVQFLIGNIILMLLENKNKINFREMFRKKIKDEKNDDKVEKNENSNQPLVVENLSKKYGRKKNYILQDLGLVVKKSECFGILGLNGAGKTTLLKIIIGELRPTIGSVKINNFNIHENLRNSPKNLGYCPQFSYLPEFLKVIECFELFADIKGLDSKFKQFLHMDLVRIFQLDIYRDVQVKNLSEGNRRKLSTALAFMGNPELVILDEPTTGMDPASRVYFWNLIKKSQNFGITTVISSHSLEECEKLCSTLSIIRKGKIECTGSYNDIKNIYGHGFNLTIKCEHQTEPSNDIDVLEEYLLRKIPESIIQEKQVESLLVKIPKTRNSKYSISKLFSFVEKVKLKYKIESFNISETTLEQIFLSISELENENQDEYI</sequence>
<evidence type="ECO:0000256" key="5">
    <source>
        <dbReference type="ARBA" id="ARBA00022737"/>
    </source>
</evidence>
<accession>A0A814D0U2</accession>
<feature type="transmembrane region" description="Helical" evidence="10">
    <location>
        <begin position="893"/>
        <end position="914"/>
    </location>
</feature>
<keyword evidence="4 10" id="KW-0812">Transmembrane</keyword>